<reference evidence="2" key="1">
    <citation type="journal article" date="2019" name="Int. J. Syst. Evol. Microbiol.">
        <title>The Global Catalogue of Microorganisms (GCM) 10K type strain sequencing project: providing services to taxonomists for standard genome sequencing and annotation.</title>
        <authorList>
            <consortium name="The Broad Institute Genomics Platform"/>
            <consortium name="The Broad Institute Genome Sequencing Center for Infectious Disease"/>
            <person name="Wu L."/>
            <person name="Ma J."/>
        </authorList>
    </citation>
    <scope>NUCLEOTIDE SEQUENCE [LARGE SCALE GENOMIC DNA]</scope>
    <source>
        <strain evidence="2">JCM 17441</strain>
    </source>
</reference>
<protein>
    <recommendedName>
        <fullName evidence="3">DUF4352 domain-containing protein</fullName>
    </recommendedName>
</protein>
<accession>A0ABP8DN80</accession>
<gene>
    <name evidence="1" type="ORF">GCM10022255_087880</name>
</gene>
<dbReference type="EMBL" id="BAABAT010000039">
    <property type="protein sequence ID" value="GAA4260191.1"/>
    <property type="molecule type" value="Genomic_DNA"/>
</dbReference>
<comment type="caution">
    <text evidence="1">The sequence shown here is derived from an EMBL/GenBank/DDBJ whole genome shotgun (WGS) entry which is preliminary data.</text>
</comment>
<evidence type="ECO:0008006" key="3">
    <source>
        <dbReference type="Google" id="ProtNLM"/>
    </source>
</evidence>
<sequence length="187" mass="20846">MGALISSLAVIVALLGGMGWFARRRQPILSLTFEPEQPWCRRVGRHDGDTGVPDALWVRIAVENHGKSPAYGCIGRLVGLNTDEALRSDIDPVQLRWAGVPRSRSFEPVDIRPGQREYLNVAYRPSGGHWVIDTFDDDDFEPGFPIRLPADQRHVLTVALFTDNAHTRSIGLRIEEGTNGPRLSREP</sequence>
<organism evidence="1 2">
    <name type="scientific">Dactylosporangium darangshiense</name>
    <dbReference type="NCBI Taxonomy" id="579108"/>
    <lineage>
        <taxon>Bacteria</taxon>
        <taxon>Bacillati</taxon>
        <taxon>Actinomycetota</taxon>
        <taxon>Actinomycetes</taxon>
        <taxon>Micromonosporales</taxon>
        <taxon>Micromonosporaceae</taxon>
        <taxon>Dactylosporangium</taxon>
    </lineage>
</organism>
<keyword evidence="2" id="KW-1185">Reference proteome</keyword>
<name>A0ABP8DN80_9ACTN</name>
<evidence type="ECO:0000313" key="1">
    <source>
        <dbReference type="EMBL" id="GAA4260191.1"/>
    </source>
</evidence>
<dbReference type="Proteomes" id="UP001500620">
    <property type="component" value="Unassembled WGS sequence"/>
</dbReference>
<proteinExistence type="predicted"/>
<evidence type="ECO:0000313" key="2">
    <source>
        <dbReference type="Proteomes" id="UP001500620"/>
    </source>
</evidence>